<keyword evidence="5 14" id="KW-0648">Protein biosynthesis</keyword>
<proteinExistence type="inferred from homology"/>
<dbReference type="Gene3D" id="3.10.400.20">
    <property type="match status" value="1"/>
</dbReference>
<evidence type="ECO:0000256" key="6">
    <source>
        <dbReference type="ARBA" id="ARBA00022553"/>
    </source>
</evidence>
<comment type="subcellular location">
    <subcellularLocation>
        <location evidence="1">Cytoplasm</location>
    </subcellularLocation>
</comment>
<feature type="domain" description="SUI1" evidence="11">
    <location>
        <begin position="511"/>
        <end position="584"/>
    </location>
</feature>
<keyword evidence="7" id="KW-0007">Acetylation</keyword>
<feature type="region of interest" description="Disordered" evidence="10">
    <location>
        <begin position="183"/>
        <end position="219"/>
    </location>
</feature>
<keyword evidence="13" id="KW-1185">Reference proteome</keyword>
<dbReference type="Pfam" id="PF17832">
    <property type="entry name" value="Pre-PUA"/>
    <property type="match status" value="1"/>
</dbReference>
<evidence type="ECO:0000256" key="4">
    <source>
        <dbReference type="ARBA" id="ARBA00022490"/>
    </source>
</evidence>
<dbReference type="InterPro" id="IPR041366">
    <property type="entry name" value="Pre-PUA"/>
</dbReference>
<feature type="domain" description="DM2" evidence="12">
    <location>
        <begin position="400"/>
        <end position="487"/>
    </location>
</feature>
<dbReference type="Pfam" id="PF26292">
    <property type="entry name" value="PUA_elF2D"/>
    <property type="match status" value="1"/>
</dbReference>
<organism evidence="13 14">
    <name type="scientific">Cottoperca gobio</name>
    <name type="common">Frogmouth</name>
    <name type="synonym">Aphritis gobio</name>
    <dbReference type="NCBI Taxonomy" id="56716"/>
    <lineage>
        <taxon>Eukaryota</taxon>
        <taxon>Metazoa</taxon>
        <taxon>Chordata</taxon>
        <taxon>Craniata</taxon>
        <taxon>Vertebrata</taxon>
        <taxon>Euteleostomi</taxon>
        <taxon>Actinopterygii</taxon>
        <taxon>Neopterygii</taxon>
        <taxon>Teleostei</taxon>
        <taxon>Neoteleostei</taxon>
        <taxon>Acanthomorphata</taxon>
        <taxon>Eupercaria</taxon>
        <taxon>Perciformes</taxon>
        <taxon>Notothenioidei</taxon>
        <taxon>Bovichtidae</taxon>
        <taxon>Cottoperca</taxon>
    </lineage>
</organism>
<dbReference type="FunFam" id="3.10.400.20:FF:000002">
    <property type="entry name" value="Eukaryotic translation initiation factor 2D"/>
    <property type="match status" value="1"/>
</dbReference>
<dbReference type="CDD" id="cd11610">
    <property type="entry name" value="eIF2D_N"/>
    <property type="match status" value="1"/>
</dbReference>
<dbReference type="InterPro" id="IPR004521">
    <property type="entry name" value="Uncharacterised_CHP00451"/>
</dbReference>
<dbReference type="PROSITE" id="PS50890">
    <property type="entry name" value="PUA"/>
    <property type="match status" value="1"/>
</dbReference>
<dbReference type="InterPro" id="IPR048247">
    <property type="entry name" value="eIF2D_N"/>
</dbReference>
<name>A0A6J2Q2E0_COTGO</name>
<dbReference type="PANTHER" id="PTHR12217">
    <property type="entry name" value="EUKARYOTIC TRANSLATION INITIATION FACTOR 2D"/>
    <property type="match status" value="1"/>
</dbReference>
<dbReference type="CTD" id="1939"/>
<dbReference type="Pfam" id="PF01253">
    <property type="entry name" value="SUI1"/>
    <property type="match status" value="1"/>
</dbReference>
<dbReference type="InterPro" id="IPR058886">
    <property type="entry name" value="SWIB_eIF2D"/>
</dbReference>
<evidence type="ECO:0000313" key="13">
    <source>
        <dbReference type="Proteomes" id="UP000504630"/>
    </source>
</evidence>
<dbReference type="NCBIfam" id="TIGR00451">
    <property type="entry name" value="unchar_dom_2"/>
    <property type="match status" value="1"/>
</dbReference>
<evidence type="ECO:0000259" key="12">
    <source>
        <dbReference type="PROSITE" id="PS51925"/>
    </source>
</evidence>
<dbReference type="InterPro" id="IPR039759">
    <property type="entry name" value="eIF2D_SUI1"/>
</dbReference>
<dbReference type="InterPro" id="IPR057429">
    <property type="entry name" value="WH_eIF2D"/>
</dbReference>
<keyword evidence="6" id="KW-0597">Phosphoprotein</keyword>
<accession>A0A6J2Q2E0</accession>
<gene>
    <name evidence="14" type="primary">eif2d</name>
</gene>
<dbReference type="KEGG" id="cgob:115011039"/>
<dbReference type="PROSITE" id="PS51925">
    <property type="entry name" value="SWIB_MDM2"/>
    <property type="match status" value="1"/>
</dbReference>
<evidence type="ECO:0000256" key="8">
    <source>
        <dbReference type="ARBA" id="ARBA00025522"/>
    </source>
</evidence>
<dbReference type="InterPro" id="IPR048248">
    <property type="entry name" value="PUA_eIF2d-like"/>
</dbReference>
<evidence type="ECO:0000259" key="11">
    <source>
        <dbReference type="PROSITE" id="PS50296"/>
    </source>
</evidence>
<evidence type="ECO:0000256" key="2">
    <source>
        <dbReference type="ARBA" id="ARBA00010359"/>
    </source>
</evidence>
<dbReference type="Gene3D" id="3.30.780.10">
    <property type="entry name" value="SUI1-like domain"/>
    <property type="match status" value="1"/>
</dbReference>
<dbReference type="InterPro" id="IPR015947">
    <property type="entry name" value="PUA-like_sf"/>
</dbReference>
<dbReference type="InParanoid" id="A0A6J2Q2E0"/>
<dbReference type="RefSeq" id="XP_029291829.1">
    <property type="nucleotide sequence ID" value="XM_029435969.1"/>
</dbReference>
<evidence type="ECO:0000256" key="3">
    <source>
        <dbReference type="ARBA" id="ARBA00013816"/>
    </source>
</evidence>
<comment type="function">
    <text evidence="8">Translation initiation factor that is able to deliver tRNA to the P-site of the eukaryotic ribosome in a GTP-independent manner. The binding of Met-tRNA(I) occurs after the AUG codon finds its position in the P-site of 40S ribosomes, the situation that takes place during initiation complex formation on some specific RNAs. Its activity in tRNA binding with 40S subunits does not require the presence of the aminoacyl moiety. Possesses the unique ability to deliver non-Met (elongator) tRNAs into the P-site of the 40S subunit. In addition to its role in initiation, can promote release of deacylated tRNA and mRNA from recycled 40S subunits following ABCE1-mediated dissociation of post-termination ribosomal complexes into subunits.</text>
</comment>
<protein>
    <recommendedName>
        <fullName evidence="3">Eukaryotic translation initiation factor 2D</fullName>
    </recommendedName>
    <alternativeName>
        <fullName evidence="9">Ligatin</fullName>
    </alternativeName>
</protein>
<feature type="compositionally biased region" description="Acidic residues" evidence="10">
    <location>
        <begin position="191"/>
        <end position="219"/>
    </location>
</feature>
<reference evidence="14" key="1">
    <citation type="submission" date="2025-08" db="UniProtKB">
        <authorList>
            <consortium name="RefSeq"/>
        </authorList>
    </citation>
    <scope>IDENTIFICATION</scope>
</reference>
<dbReference type="InterPro" id="IPR001950">
    <property type="entry name" value="SUI1"/>
</dbReference>
<dbReference type="InterPro" id="IPR039757">
    <property type="entry name" value="EIF2D"/>
</dbReference>
<dbReference type="GO" id="GO:0003743">
    <property type="term" value="F:translation initiation factor activity"/>
    <property type="evidence" value="ECO:0007669"/>
    <property type="project" value="UniProtKB-KW"/>
</dbReference>
<dbReference type="Proteomes" id="UP000504630">
    <property type="component" value="Chromosome 7"/>
</dbReference>
<evidence type="ECO:0000256" key="7">
    <source>
        <dbReference type="ARBA" id="ARBA00022990"/>
    </source>
</evidence>
<evidence type="ECO:0000313" key="14">
    <source>
        <dbReference type="RefSeq" id="XP_029291829.1"/>
    </source>
</evidence>
<dbReference type="InterPro" id="IPR003121">
    <property type="entry name" value="SWIB_MDM2_domain"/>
</dbReference>
<dbReference type="FunFam" id="3.30.780.10:FF:000007">
    <property type="entry name" value="Putative eukaryotic translation initiation factor 2d"/>
    <property type="match status" value="1"/>
</dbReference>
<dbReference type="SUPFAM" id="SSF55159">
    <property type="entry name" value="eIF1-like"/>
    <property type="match status" value="1"/>
</dbReference>
<feature type="compositionally biased region" description="Acidic residues" evidence="10">
    <location>
        <begin position="255"/>
        <end position="271"/>
    </location>
</feature>
<dbReference type="SUPFAM" id="SSF88697">
    <property type="entry name" value="PUA domain-like"/>
    <property type="match status" value="1"/>
</dbReference>
<evidence type="ECO:0000256" key="1">
    <source>
        <dbReference type="ARBA" id="ARBA00004496"/>
    </source>
</evidence>
<comment type="similarity">
    <text evidence="2">Belongs to the eIF2D family.</text>
</comment>
<evidence type="ECO:0000256" key="9">
    <source>
        <dbReference type="ARBA" id="ARBA00030186"/>
    </source>
</evidence>
<dbReference type="OrthoDB" id="199771at2759"/>
<dbReference type="GeneID" id="115011039"/>
<evidence type="ECO:0000256" key="10">
    <source>
        <dbReference type="SAM" id="MobiDB-lite"/>
    </source>
</evidence>
<dbReference type="Pfam" id="PF25304">
    <property type="entry name" value="WHD_eIF2D"/>
    <property type="match status" value="1"/>
</dbReference>
<dbReference type="SUPFAM" id="SSF47592">
    <property type="entry name" value="SWIB/MDM2 domain"/>
    <property type="match status" value="1"/>
</dbReference>
<dbReference type="AlphaFoldDB" id="A0A6J2Q2E0"/>
<feature type="region of interest" description="Disordered" evidence="10">
    <location>
        <begin position="250"/>
        <end position="274"/>
    </location>
</feature>
<dbReference type="CDD" id="cd11608">
    <property type="entry name" value="eIF2D_C"/>
    <property type="match status" value="1"/>
</dbReference>
<sequence>MFARPIRVKSNTAIKGSDRRKLKADISTAFPSLSADELSELVPNKEELNVVKIYAHKGDAVTLYVLHKNPLFFELEKRLYPTVYVLWRYPALLPTFRTWPPVLQKLIGGADLMLPGVVVPSSGLPDVKQGDCCSVTLVNNKAPVAVGTAAVSRGEMHSLGMKGRGVCVLHAYMDNLWAYGDKSGPPSLPDTESEGQEGNGEEYEVDEMEEEEEEGEEEVVEKCVVVEEVEQKQCPDEMVTDQACSGIKELSLTQQEEETGETGNEEEEGNQDDQKMPQEIMDALLLQCFLHALKSKVKKSELPLLTSTFLRNYMFSCCPSGKQLDIKKSSYKKLSKFLQAMQKQHNLVKVKELTKGVESIVEVDWKNRELRYFKVPEEPDVEAAPVQDGGEGESLYHPPEITTLYSVSSRLEPLFLDAKKRKGTILQPAEARHIVTEYVKKNELVDENNKNYVTIDPILCDCLLEKSEYQEIESLKWDDLFSRTLGRMQECYQIVFPGQAPIKKKGHIEPIDISVASRGSNKKVTMIKNLEVYGLDPAVVATALQRRVQASSVLHPIPGSKDKVLVQIQGNQIHQIGNLLLDHYQIPRTYIQGLDKAPKGGKKK</sequence>
<dbReference type="PANTHER" id="PTHR12217:SF4">
    <property type="entry name" value="EUKARYOTIC TRANSLATION INITIATION FACTOR 2D"/>
    <property type="match status" value="1"/>
</dbReference>
<dbReference type="Pfam" id="PF26291">
    <property type="entry name" value="SWIB_eIF2D"/>
    <property type="match status" value="1"/>
</dbReference>
<dbReference type="PROSITE" id="PS50296">
    <property type="entry name" value="SUI1"/>
    <property type="match status" value="1"/>
</dbReference>
<dbReference type="GO" id="GO:0001731">
    <property type="term" value="P:formation of translation preinitiation complex"/>
    <property type="evidence" value="ECO:0007669"/>
    <property type="project" value="InterPro"/>
</dbReference>
<evidence type="ECO:0000256" key="5">
    <source>
        <dbReference type="ARBA" id="ARBA00022540"/>
    </source>
</evidence>
<dbReference type="CDD" id="cd21156">
    <property type="entry name" value="PUA_eIF2d-like"/>
    <property type="match status" value="1"/>
</dbReference>
<keyword evidence="5 14" id="KW-0396">Initiation factor</keyword>
<dbReference type="GO" id="GO:0003723">
    <property type="term" value="F:RNA binding"/>
    <property type="evidence" value="ECO:0007669"/>
    <property type="project" value="InterPro"/>
</dbReference>
<dbReference type="InterPro" id="IPR036877">
    <property type="entry name" value="SUI1_dom_sf"/>
</dbReference>
<dbReference type="GO" id="GO:0005737">
    <property type="term" value="C:cytoplasm"/>
    <property type="evidence" value="ECO:0007669"/>
    <property type="project" value="UniProtKB-SubCell"/>
</dbReference>
<keyword evidence="4" id="KW-0963">Cytoplasm</keyword>
<dbReference type="InterPro" id="IPR036885">
    <property type="entry name" value="SWIB_MDM2_dom_sf"/>
</dbReference>